<dbReference type="InterPro" id="IPR000515">
    <property type="entry name" value="MetI-like"/>
</dbReference>
<evidence type="ECO:0000256" key="1">
    <source>
        <dbReference type="ARBA" id="ARBA00004651"/>
    </source>
</evidence>
<keyword evidence="5 7" id="KW-1133">Transmembrane helix</keyword>
<keyword evidence="6 7" id="KW-0472">Membrane</keyword>
<organism evidence="9 10">
    <name type="scientific">Mesotoga infera</name>
    <dbReference type="NCBI Taxonomy" id="1236046"/>
    <lineage>
        <taxon>Bacteria</taxon>
        <taxon>Thermotogati</taxon>
        <taxon>Thermotogota</taxon>
        <taxon>Thermotogae</taxon>
        <taxon>Kosmotogales</taxon>
        <taxon>Kosmotogaceae</taxon>
        <taxon>Mesotoga</taxon>
    </lineage>
</organism>
<evidence type="ECO:0000256" key="2">
    <source>
        <dbReference type="ARBA" id="ARBA00022448"/>
    </source>
</evidence>
<comment type="subcellular location">
    <subcellularLocation>
        <location evidence="1 7">Cell membrane</location>
        <topology evidence="1 7">Multi-pass membrane protein</topology>
    </subcellularLocation>
</comment>
<proteinExistence type="inferred from homology"/>
<dbReference type="GO" id="GO:0005886">
    <property type="term" value="C:plasma membrane"/>
    <property type="evidence" value="ECO:0007669"/>
    <property type="project" value="UniProtKB-SubCell"/>
</dbReference>
<dbReference type="PROSITE" id="PS50928">
    <property type="entry name" value="ABC_TM1"/>
    <property type="match status" value="1"/>
</dbReference>
<dbReference type="InterPro" id="IPR035906">
    <property type="entry name" value="MetI-like_sf"/>
</dbReference>
<evidence type="ECO:0000256" key="7">
    <source>
        <dbReference type="RuleBase" id="RU363032"/>
    </source>
</evidence>
<dbReference type="Gene3D" id="1.10.3720.10">
    <property type="entry name" value="MetI-like"/>
    <property type="match status" value="1"/>
</dbReference>
<reference evidence="9 10" key="1">
    <citation type="journal article" date="2018" name="Nat. Biotechnol.">
        <title>A standardized bacterial taxonomy based on genome phylogeny substantially revises the tree of life.</title>
        <authorList>
            <person name="Parks D.H."/>
            <person name="Chuvochina M."/>
            <person name="Waite D.W."/>
            <person name="Rinke C."/>
            <person name="Skarshewski A."/>
            <person name="Chaumeil P.A."/>
            <person name="Hugenholtz P."/>
        </authorList>
    </citation>
    <scope>NUCLEOTIDE SEQUENCE [LARGE SCALE GENOMIC DNA]</scope>
    <source>
        <strain evidence="9">UBA9905</strain>
    </source>
</reference>
<name>A0A3D3TMM9_9BACT</name>
<dbReference type="CDD" id="cd06261">
    <property type="entry name" value="TM_PBP2"/>
    <property type="match status" value="1"/>
</dbReference>
<dbReference type="Proteomes" id="UP000264215">
    <property type="component" value="Unassembled WGS sequence"/>
</dbReference>
<feature type="non-terminal residue" evidence="9">
    <location>
        <position position="1"/>
    </location>
</feature>
<comment type="caution">
    <text evidence="9">The sequence shown here is derived from an EMBL/GenBank/DDBJ whole genome shotgun (WGS) entry which is preliminary data.</text>
</comment>
<comment type="similarity">
    <text evidence="7">Belongs to the binding-protein-dependent transport system permease family.</text>
</comment>
<dbReference type="SUPFAM" id="SSF161098">
    <property type="entry name" value="MetI-like"/>
    <property type="match status" value="1"/>
</dbReference>
<dbReference type="GO" id="GO:0055085">
    <property type="term" value="P:transmembrane transport"/>
    <property type="evidence" value="ECO:0007669"/>
    <property type="project" value="InterPro"/>
</dbReference>
<evidence type="ECO:0000313" key="9">
    <source>
        <dbReference type="EMBL" id="HCO69325.1"/>
    </source>
</evidence>
<keyword evidence="3" id="KW-1003">Cell membrane</keyword>
<gene>
    <name evidence="9" type="ORF">DIT26_01860</name>
</gene>
<evidence type="ECO:0000256" key="5">
    <source>
        <dbReference type="ARBA" id="ARBA00022989"/>
    </source>
</evidence>
<dbReference type="PANTHER" id="PTHR30465:SF0">
    <property type="entry name" value="OLIGOPEPTIDE TRANSPORT SYSTEM PERMEASE PROTEIN APPB"/>
    <property type="match status" value="1"/>
</dbReference>
<evidence type="ECO:0000256" key="4">
    <source>
        <dbReference type="ARBA" id="ARBA00022692"/>
    </source>
</evidence>
<evidence type="ECO:0000256" key="3">
    <source>
        <dbReference type="ARBA" id="ARBA00022475"/>
    </source>
</evidence>
<dbReference type="PANTHER" id="PTHR30465">
    <property type="entry name" value="INNER MEMBRANE ABC TRANSPORTER"/>
    <property type="match status" value="1"/>
</dbReference>
<dbReference type="Pfam" id="PF00528">
    <property type="entry name" value="BPD_transp_1"/>
    <property type="match status" value="1"/>
</dbReference>
<keyword evidence="4 7" id="KW-0812">Transmembrane</keyword>
<feature type="transmembrane region" description="Helical" evidence="7">
    <location>
        <begin position="77"/>
        <end position="103"/>
    </location>
</feature>
<accession>A0A3D3TMM9</accession>
<keyword evidence="2 7" id="KW-0813">Transport</keyword>
<protein>
    <submittedName>
        <fullName evidence="9">ABC transporter substrate-binding protein</fullName>
    </submittedName>
</protein>
<feature type="transmembrane region" description="Helical" evidence="7">
    <location>
        <begin position="35"/>
        <end position="57"/>
    </location>
</feature>
<dbReference type="EMBL" id="DQBS01000048">
    <property type="protein sequence ID" value="HCO69325.1"/>
    <property type="molecule type" value="Genomic_DNA"/>
</dbReference>
<dbReference type="AlphaFoldDB" id="A0A3D3TMM9"/>
<evidence type="ECO:0000256" key="6">
    <source>
        <dbReference type="ARBA" id="ARBA00023136"/>
    </source>
</evidence>
<evidence type="ECO:0000259" key="8">
    <source>
        <dbReference type="PROSITE" id="PS50928"/>
    </source>
</evidence>
<feature type="domain" description="ABC transmembrane type-1" evidence="8">
    <location>
        <begin position="1"/>
        <end position="100"/>
    </location>
</feature>
<evidence type="ECO:0000313" key="10">
    <source>
        <dbReference type="Proteomes" id="UP000264215"/>
    </source>
</evidence>
<sequence length="112" mass="12383">LDQLRQDYVLFARAKGMPEKNVIYKHAVRNAINPIVTMFGYALSGLLGGAVLTETVFGWPGMGRLIIEALNAQDLFLVMATLLLSAVLLVIGNLLADLLLAWVDPRIRYRLS</sequence>